<dbReference type="PANTHER" id="PTHR33540:SF2">
    <property type="entry name" value="TRNA THREONYLCARBAMOYLADENOSINE BIOSYNTHESIS PROTEIN TSAE"/>
    <property type="match status" value="1"/>
</dbReference>
<keyword evidence="5" id="KW-0819">tRNA processing</keyword>
<organism evidence="11 12">
    <name type="scientific">Primorskyibacter sedentarius</name>
    <dbReference type="NCBI Taxonomy" id="745311"/>
    <lineage>
        <taxon>Bacteria</taxon>
        <taxon>Pseudomonadati</taxon>
        <taxon>Pseudomonadota</taxon>
        <taxon>Alphaproteobacteria</taxon>
        <taxon>Rhodobacterales</taxon>
        <taxon>Roseobacteraceae</taxon>
        <taxon>Primorskyibacter</taxon>
    </lineage>
</organism>
<dbReference type="Proteomes" id="UP000295696">
    <property type="component" value="Unassembled WGS sequence"/>
</dbReference>
<gene>
    <name evidence="11" type="ORF">EDD52_102266</name>
</gene>
<proteinExistence type="inferred from homology"/>
<comment type="subcellular location">
    <subcellularLocation>
        <location evidence="1">Cytoplasm</location>
    </subcellularLocation>
</comment>
<evidence type="ECO:0000256" key="2">
    <source>
        <dbReference type="ARBA" id="ARBA00007599"/>
    </source>
</evidence>
<reference evidence="11 12" key="1">
    <citation type="submission" date="2019-03" db="EMBL/GenBank/DDBJ databases">
        <title>Genomic Encyclopedia of Type Strains, Phase IV (KMG-IV): sequencing the most valuable type-strain genomes for metagenomic binning, comparative biology and taxonomic classification.</title>
        <authorList>
            <person name="Goeker M."/>
        </authorList>
    </citation>
    <scope>NUCLEOTIDE SEQUENCE [LARGE SCALE GENOMIC DNA]</scope>
    <source>
        <strain evidence="11 12">DSM 104836</strain>
    </source>
</reference>
<evidence type="ECO:0000256" key="10">
    <source>
        <dbReference type="ARBA" id="ARBA00032441"/>
    </source>
</evidence>
<evidence type="ECO:0000256" key="9">
    <source>
        <dbReference type="ARBA" id="ARBA00022842"/>
    </source>
</evidence>
<evidence type="ECO:0000313" key="12">
    <source>
        <dbReference type="Proteomes" id="UP000295696"/>
    </source>
</evidence>
<evidence type="ECO:0000256" key="5">
    <source>
        <dbReference type="ARBA" id="ARBA00022694"/>
    </source>
</evidence>
<dbReference type="InterPro" id="IPR027417">
    <property type="entry name" value="P-loop_NTPase"/>
</dbReference>
<name>A0A4R3JJU8_9RHOB</name>
<keyword evidence="4" id="KW-0963">Cytoplasm</keyword>
<keyword evidence="9" id="KW-0460">Magnesium</keyword>
<evidence type="ECO:0000256" key="7">
    <source>
        <dbReference type="ARBA" id="ARBA00022741"/>
    </source>
</evidence>
<dbReference type="Gene3D" id="3.40.50.300">
    <property type="entry name" value="P-loop containing nucleotide triphosphate hydrolases"/>
    <property type="match status" value="1"/>
</dbReference>
<dbReference type="RefSeq" id="WP_132242536.1">
    <property type="nucleotide sequence ID" value="NZ_CBDUOC010000074.1"/>
</dbReference>
<evidence type="ECO:0000256" key="6">
    <source>
        <dbReference type="ARBA" id="ARBA00022723"/>
    </source>
</evidence>
<dbReference type="GO" id="GO:0046872">
    <property type="term" value="F:metal ion binding"/>
    <property type="evidence" value="ECO:0007669"/>
    <property type="project" value="UniProtKB-KW"/>
</dbReference>
<dbReference type="PANTHER" id="PTHR33540">
    <property type="entry name" value="TRNA THREONYLCARBAMOYLADENOSINE BIOSYNTHESIS PROTEIN TSAE"/>
    <property type="match status" value="1"/>
</dbReference>
<dbReference type="GO" id="GO:0005737">
    <property type="term" value="C:cytoplasm"/>
    <property type="evidence" value="ECO:0007669"/>
    <property type="project" value="UniProtKB-SubCell"/>
</dbReference>
<keyword evidence="8" id="KW-0067">ATP-binding</keyword>
<dbReference type="NCBIfam" id="TIGR00150">
    <property type="entry name" value="T6A_YjeE"/>
    <property type="match status" value="1"/>
</dbReference>
<dbReference type="AlphaFoldDB" id="A0A4R3JJU8"/>
<keyword evidence="6" id="KW-0479">Metal-binding</keyword>
<dbReference type="Pfam" id="PF02367">
    <property type="entry name" value="TsaE"/>
    <property type="match status" value="1"/>
</dbReference>
<dbReference type="InterPro" id="IPR003442">
    <property type="entry name" value="T6A_TsaE"/>
</dbReference>
<evidence type="ECO:0000256" key="8">
    <source>
        <dbReference type="ARBA" id="ARBA00022840"/>
    </source>
</evidence>
<evidence type="ECO:0000256" key="1">
    <source>
        <dbReference type="ARBA" id="ARBA00004496"/>
    </source>
</evidence>
<keyword evidence="7" id="KW-0547">Nucleotide-binding</keyword>
<accession>A0A4R3JJU8</accession>
<comment type="caution">
    <text evidence="11">The sequence shown here is derived from an EMBL/GenBank/DDBJ whole genome shotgun (WGS) entry which is preliminary data.</text>
</comment>
<dbReference type="OrthoDB" id="9800307at2"/>
<sequence length="157" mass="16782">MSRRSKTLSCPDEQATGNIAEALGAGLRPGDTVLLEGGIGAGKTFFARHLIQSLLLVPEDVPSPTYTLVQVYDAAPGEIWHCDLYRLSDPSQCIELGLEDAFDTAICLVEWPDRLGSLAPVGALTITLAATGTEGARALELSWTDPKWETRLEGVAT</sequence>
<protein>
    <recommendedName>
        <fullName evidence="3">tRNA threonylcarbamoyladenosine biosynthesis protein TsaE</fullName>
    </recommendedName>
    <alternativeName>
        <fullName evidence="10">t(6)A37 threonylcarbamoyladenosine biosynthesis protein TsaE</fullName>
    </alternativeName>
</protein>
<comment type="similarity">
    <text evidence="2">Belongs to the TsaE family.</text>
</comment>
<evidence type="ECO:0000256" key="3">
    <source>
        <dbReference type="ARBA" id="ARBA00019010"/>
    </source>
</evidence>
<evidence type="ECO:0000313" key="11">
    <source>
        <dbReference type="EMBL" id="TCS66449.1"/>
    </source>
</evidence>
<dbReference type="SUPFAM" id="SSF52540">
    <property type="entry name" value="P-loop containing nucleoside triphosphate hydrolases"/>
    <property type="match status" value="1"/>
</dbReference>
<dbReference type="GO" id="GO:0002949">
    <property type="term" value="P:tRNA threonylcarbamoyladenosine modification"/>
    <property type="evidence" value="ECO:0007669"/>
    <property type="project" value="InterPro"/>
</dbReference>
<evidence type="ECO:0000256" key="4">
    <source>
        <dbReference type="ARBA" id="ARBA00022490"/>
    </source>
</evidence>
<dbReference type="EMBL" id="SLZU01000002">
    <property type="protein sequence ID" value="TCS66449.1"/>
    <property type="molecule type" value="Genomic_DNA"/>
</dbReference>
<dbReference type="GO" id="GO:0005524">
    <property type="term" value="F:ATP binding"/>
    <property type="evidence" value="ECO:0007669"/>
    <property type="project" value="UniProtKB-KW"/>
</dbReference>
<keyword evidence="12" id="KW-1185">Reference proteome</keyword>